<evidence type="ECO:0000313" key="8">
    <source>
        <dbReference type="Proteomes" id="UP000248259"/>
    </source>
</evidence>
<dbReference type="InterPro" id="IPR027417">
    <property type="entry name" value="P-loop_NTPase"/>
</dbReference>
<keyword evidence="5" id="KW-0804">Transcription</keyword>
<evidence type="ECO:0000256" key="5">
    <source>
        <dbReference type="ARBA" id="ARBA00023163"/>
    </source>
</evidence>
<dbReference type="InterPro" id="IPR002078">
    <property type="entry name" value="Sigma_54_int"/>
</dbReference>
<feature type="domain" description="Sigma-54 factor interaction" evidence="6">
    <location>
        <begin position="350"/>
        <end position="507"/>
    </location>
</feature>
<dbReference type="SUPFAM" id="SSF52540">
    <property type="entry name" value="P-loop containing nucleoside triphosphate hydrolases"/>
    <property type="match status" value="1"/>
</dbReference>
<dbReference type="Proteomes" id="UP000248259">
    <property type="component" value="Unassembled WGS sequence"/>
</dbReference>
<comment type="caution">
    <text evidence="7">The sequence shown here is derived from an EMBL/GenBank/DDBJ whole genome shotgun (WGS) entry which is preliminary data.</text>
</comment>
<dbReference type="GO" id="GO:0006355">
    <property type="term" value="P:regulation of DNA-templated transcription"/>
    <property type="evidence" value="ECO:0007669"/>
    <property type="project" value="InterPro"/>
</dbReference>
<dbReference type="Gene3D" id="1.10.8.60">
    <property type="match status" value="1"/>
</dbReference>
<name>A0A323UW98_9RHOO</name>
<dbReference type="Gene3D" id="3.40.50.300">
    <property type="entry name" value="P-loop containing nucleotide triphosphate hydrolases"/>
    <property type="match status" value="1"/>
</dbReference>
<dbReference type="Pfam" id="PF01590">
    <property type="entry name" value="GAF"/>
    <property type="match status" value="1"/>
</dbReference>
<keyword evidence="1" id="KW-0547">Nucleotide-binding</keyword>
<proteinExistence type="predicted"/>
<reference evidence="7 8" key="1">
    <citation type="submission" date="2018-06" db="EMBL/GenBank/DDBJ databases">
        <title>Azoarcus communis strain SWub3 genome.</title>
        <authorList>
            <person name="Zorraquino Salvo V."/>
            <person name="Toubiana D."/>
            <person name="Blumwald E."/>
        </authorList>
    </citation>
    <scope>NUCLEOTIDE SEQUENCE [LARGE SCALE GENOMIC DNA]</scope>
    <source>
        <strain evidence="7 8">SWub3</strain>
    </source>
</reference>
<dbReference type="CDD" id="cd00009">
    <property type="entry name" value="AAA"/>
    <property type="match status" value="1"/>
</dbReference>
<evidence type="ECO:0000256" key="4">
    <source>
        <dbReference type="ARBA" id="ARBA00023125"/>
    </source>
</evidence>
<dbReference type="InterPro" id="IPR029016">
    <property type="entry name" value="GAF-like_dom_sf"/>
</dbReference>
<evidence type="ECO:0000256" key="2">
    <source>
        <dbReference type="ARBA" id="ARBA00022840"/>
    </source>
</evidence>
<dbReference type="PROSITE" id="PS50045">
    <property type="entry name" value="SIGMA54_INTERACT_4"/>
    <property type="match status" value="1"/>
</dbReference>
<organism evidence="7 8">
    <name type="scientific">Parazoarcus communis SWub3 = DSM 12120</name>
    <dbReference type="NCBI Taxonomy" id="1121029"/>
    <lineage>
        <taxon>Bacteria</taxon>
        <taxon>Pseudomonadati</taxon>
        <taxon>Pseudomonadota</taxon>
        <taxon>Betaproteobacteria</taxon>
        <taxon>Rhodocyclales</taxon>
        <taxon>Zoogloeaceae</taxon>
        <taxon>Parazoarcus</taxon>
    </lineage>
</organism>
<accession>A0A323UW98</accession>
<sequence length="531" mass="57956">MPAAPEPVDLHASWARSQRHGLRQEDAPFDALICRADLRDRLEANARLLTFSRPVIENLFQQIDCPSSTVLLTDEHGLILSAIGDTRFLDRASRVSLGPGATWTEATMGTNAIGTALVTHQTVAVEGAQHYLERNRFLTCVATPIFAPDGGVAGILDISTDARANLSHADALLRTTAECIEHRLIESLDEGFLAIHFHVRPDLLGSPLEALAVFDESGRLLASNRAARALLHLQGEYPQTSCDESFTTRWQGLVDWAAFGRRTPFPLRTRHGQTCIALVDLRARSNTTSRPGAANPAHLQAAVSSGWDAMPGLDTRITHAIEAISSWHAERAAGPLLLAGETGTGKRHLLHLSRQRFGIDSTLISLDCRALASSPLLDSEIDHALRQAQGGTLYLTDIDAMPIAAQSRLFAAAGATTRIVAATRCPLDVTTSNWMDRTTFEHHQGRTIELPPLRERSDFDALVRYFVRSACTERTIHVCPDALALLRRNRWPGNLSELNNRLRLILALMGDDAGQLGPEDIPEELLEAAGA</sequence>
<keyword evidence="3" id="KW-0805">Transcription regulation</keyword>
<evidence type="ECO:0000256" key="1">
    <source>
        <dbReference type="ARBA" id="ARBA00022741"/>
    </source>
</evidence>
<evidence type="ECO:0000256" key="3">
    <source>
        <dbReference type="ARBA" id="ARBA00023015"/>
    </source>
</evidence>
<dbReference type="OrthoDB" id="5496274at2"/>
<keyword evidence="4" id="KW-0238">DNA-binding</keyword>
<dbReference type="InterPro" id="IPR003018">
    <property type="entry name" value="GAF"/>
</dbReference>
<dbReference type="InterPro" id="IPR058031">
    <property type="entry name" value="AAA_lid_NorR"/>
</dbReference>
<protein>
    <submittedName>
        <fullName evidence="7">Sigma-54-dependent Fis family transcriptional regulator</fullName>
    </submittedName>
</protein>
<dbReference type="EMBL" id="QKOE01000004">
    <property type="protein sequence ID" value="PZA17282.1"/>
    <property type="molecule type" value="Genomic_DNA"/>
</dbReference>
<dbReference type="Gene3D" id="3.30.450.40">
    <property type="match status" value="1"/>
</dbReference>
<dbReference type="Pfam" id="PF25601">
    <property type="entry name" value="AAA_lid_14"/>
    <property type="match status" value="1"/>
</dbReference>
<keyword evidence="2" id="KW-0067">ATP-binding</keyword>
<dbReference type="SUPFAM" id="SSF55781">
    <property type="entry name" value="GAF domain-like"/>
    <property type="match status" value="1"/>
</dbReference>
<dbReference type="PANTHER" id="PTHR32071">
    <property type="entry name" value="TRANSCRIPTIONAL REGULATORY PROTEIN"/>
    <property type="match status" value="1"/>
</dbReference>
<dbReference type="GO" id="GO:0003677">
    <property type="term" value="F:DNA binding"/>
    <property type="evidence" value="ECO:0007669"/>
    <property type="project" value="UniProtKB-KW"/>
</dbReference>
<gene>
    <name evidence="7" type="ORF">DNK49_07590</name>
</gene>
<dbReference type="PANTHER" id="PTHR32071:SF77">
    <property type="entry name" value="TRANSCRIPTIONAL REGULATORY PROTEIN"/>
    <property type="match status" value="1"/>
</dbReference>
<dbReference type="AlphaFoldDB" id="A0A323UW98"/>
<keyword evidence="8" id="KW-1185">Reference proteome</keyword>
<evidence type="ECO:0000313" key="7">
    <source>
        <dbReference type="EMBL" id="PZA17282.1"/>
    </source>
</evidence>
<dbReference type="GO" id="GO:0005524">
    <property type="term" value="F:ATP binding"/>
    <property type="evidence" value="ECO:0007669"/>
    <property type="project" value="UniProtKB-KW"/>
</dbReference>
<dbReference type="Pfam" id="PF00158">
    <property type="entry name" value="Sigma54_activat"/>
    <property type="match status" value="1"/>
</dbReference>
<evidence type="ECO:0000259" key="6">
    <source>
        <dbReference type="PROSITE" id="PS50045"/>
    </source>
</evidence>